<dbReference type="GO" id="GO:0005634">
    <property type="term" value="C:nucleus"/>
    <property type="evidence" value="ECO:0007669"/>
    <property type="project" value="TreeGrafter"/>
</dbReference>
<dbReference type="InterPro" id="IPR036770">
    <property type="entry name" value="Ankyrin_rpt-contain_sf"/>
</dbReference>
<accession>A0AA88I1A8</accession>
<organism evidence="4 5">
    <name type="scientific">Artemia franciscana</name>
    <name type="common">Brine shrimp</name>
    <name type="synonym">Artemia sanfranciscana</name>
    <dbReference type="NCBI Taxonomy" id="6661"/>
    <lineage>
        <taxon>Eukaryota</taxon>
        <taxon>Metazoa</taxon>
        <taxon>Ecdysozoa</taxon>
        <taxon>Arthropoda</taxon>
        <taxon>Crustacea</taxon>
        <taxon>Branchiopoda</taxon>
        <taxon>Anostraca</taxon>
        <taxon>Artemiidae</taxon>
        <taxon>Artemia</taxon>
    </lineage>
</organism>
<dbReference type="PROSITE" id="PS50297">
    <property type="entry name" value="ANK_REP_REGION"/>
    <property type="match status" value="2"/>
</dbReference>
<dbReference type="Proteomes" id="UP001187531">
    <property type="component" value="Unassembled WGS sequence"/>
</dbReference>
<evidence type="ECO:0000256" key="3">
    <source>
        <dbReference type="SAM" id="MobiDB-lite"/>
    </source>
</evidence>
<keyword evidence="2" id="KW-0040">ANK repeat</keyword>
<evidence type="ECO:0000313" key="4">
    <source>
        <dbReference type="EMBL" id="KAK2719133.1"/>
    </source>
</evidence>
<dbReference type="SUPFAM" id="SSF48403">
    <property type="entry name" value="Ankyrin repeat"/>
    <property type="match status" value="1"/>
</dbReference>
<reference evidence="4" key="1">
    <citation type="submission" date="2023-07" db="EMBL/GenBank/DDBJ databases">
        <title>Chromosome-level genome assembly of Artemia franciscana.</title>
        <authorList>
            <person name="Jo E."/>
        </authorList>
    </citation>
    <scope>NUCLEOTIDE SEQUENCE</scope>
    <source>
        <tissue evidence="4">Whole body</tissue>
    </source>
</reference>
<proteinExistence type="inferred from homology"/>
<feature type="region of interest" description="Disordered" evidence="3">
    <location>
        <begin position="505"/>
        <end position="526"/>
    </location>
</feature>
<dbReference type="GO" id="GO:0003714">
    <property type="term" value="F:transcription corepressor activity"/>
    <property type="evidence" value="ECO:0007669"/>
    <property type="project" value="TreeGrafter"/>
</dbReference>
<dbReference type="PRINTS" id="PR01415">
    <property type="entry name" value="ANKYRIN"/>
</dbReference>
<dbReference type="PANTHER" id="PTHR24117:SF9">
    <property type="entry name" value="BCL-6 COREPRESSOR PCGF1 BINDING DOMAIN-CONTAINING PROTEIN"/>
    <property type="match status" value="1"/>
</dbReference>
<sequence>MDAHLSQFLDNDWQLLQVLGDLNSSGFNQASDSASVNPNELRFQDNQTSSFDSNFVKSQSSWKQNREQLVQNYGGNMPNGYNNIATYGNSERYQTVTHQPAIQLQSNCDSTASINKQQVRNGYEYNNIRRTENVQQQIAQQPKAPNKYQNIHSYDNIRTYGQPKQTQQYTQAQYQRPRSDHFLNEQYASRLESATQALNPSRNLDHASISNQLPNFNSFRQNQQRSVRSVSTENYDRQKSELPQMSDMSKIQQIQKWLQSSNPDDSLSHMHEADPVYATVNNTQAHYQVQNVRQSEVPRQGKPQQPKVSVDAVINQFKLERTRAVTNYQPPTYKVVSQSSVEKPVYSNAVTSHSLSQFNQDQRITYDNVVKLSQAQNATQERNQYQPNFASQPNSLNQTIANSKNDQRKTYDNLILHNKLSQDQGKPNEINAAPNSLNFEKKLYNKMEAEMFASPSSAPKVSNRLPTSVKDEGIQNNIQSHFGLKNAVVYGQDTFKVPESSKQTSAYLSSMPQGKNLSSSPQMSSPLASLQQQSDSLIAYPGSRANLAYHRQIPTQINKESFMEPKTEPVQQPPAPQLANQSRISSTFQDSSYFRQYQKEPESHTYFSDGTRFSEKEHHKCSEISVNEDVEPQSEIRSLDLSKEFTSYSDGSSLIKKLKKPKLMITEPPMQFAEQLDLSFAEDGNSIPSEGSVPIYIKENPQVKQEPQIKTAPKNFVQLYPNMVLQNEVEGEFVEERVEKVGGSIRDSELPCVQKSAEISENQTPNGPKDFARDSAITPTLLNLSLQKGLESSKEEISPSISLTPEPCDPEKPWNLACVATQRKCYKRPVIKNSERPLSPSDSYRFVTNENGRIPPFPCKKRCCVPLSNDSFENHKKMYSYTIMGHLKHQVVKAHSQNSTVPMKIVLSIKPPEPELKTPVPAHSNSVGKASVKIKEVRKTLGGPVARGRPRKPENLNKSPNKRRRGRKSFNVSEMAMPSTPVAQAALGLLSLTPRIIGSPQPEFEFKVQTPKPAPYKFKTKAELKQVQSDIGISSCFETAQPPSISAIPCIPCNLSTVSKDDSLPELLVKKKPKKIKKKVPELLVASESELYGNEFPIEIVVNKKYVSPPSPPPAPSETPIPLQNEILPSYSESPVESETPQVTEKLDVWDDMFSHSLENFCSELCHTGIKRVKRIETKELDPPVCEPEDFTPKSPASVDEELPLTARIKTKKPPKRKTDEQMEEKEEKGDSFYPGWEGELLDFKKSMRIPSKLISVPKSIPGQGLKIKITNAYLRRDVKLKRLKKKFGSGPSGFDYLKKKKRKRINKDLKEEKRSLVTPVPVPFAAVSPPPLDVGAKLKDFGLNKSIGETLLHKVARVGYLEGVAYLLNKPETDPSVKDNAGYTPLHEACGKGHLEVAHFLLMCGADVSASAQGGIRPLHEAAEFGNLELVRLLISYGADPNLGTYNGVTPMQLTSNNAVKVLFTSHLEDINGRPKLPWDFNIASEGHCGYDVIQEAPPNIFMKYSFEMSDKPLPRTSYCTTVKERHAILSDISECTGNSLNSLRKKLEAKTVRKDEFHFKYAFDTVATVLNFESAGFVEYNEDIVEMLNIETMAIEE</sequence>
<feature type="repeat" description="ANK" evidence="2">
    <location>
        <begin position="1382"/>
        <end position="1414"/>
    </location>
</feature>
<evidence type="ECO:0008006" key="6">
    <source>
        <dbReference type="Google" id="ProtNLM"/>
    </source>
</evidence>
<feature type="region of interest" description="Disordered" evidence="3">
    <location>
        <begin position="917"/>
        <end position="971"/>
    </location>
</feature>
<feature type="compositionally biased region" description="Polar residues" evidence="3">
    <location>
        <begin position="205"/>
        <end position="233"/>
    </location>
</feature>
<dbReference type="PROSITE" id="PS50088">
    <property type="entry name" value="ANK_REPEAT"/>
    <property type="match status" value="2"/>
</dbReference>
<name>A0AA88I1A8_ARTSF</name>
<gene>
    <name evidence="4" type="ORF">QYM36_004834</name>
</gene>
<keyword evidence="5" id="KW-1185">Reference proteome</keyword>
<evidence type="ECO:0000256" key="1">
    <source>
        <dbReference type="ARBA" id="ARBA00034703"/>
    </source>
</evidence>
<dbReference type="Gene3D" id="1.25.40.20">
    <property type="entry name" value="Ankyrin repeat-containing domain"/>
    <property type="match status" value="1"/>
</dbReference>
<feature type="compositionally biased region" description="Polar residues" evidence="3">
    <location>
        <begin position="505"/>
        <end position="516"/>
    </location>
</feature>
<comment type="caution">
    <text evidence="4">The sequence shown here is derived from an EMBL/GenBank/DDBJ whole genome shotgun (WGS) entry which is preliminary data.</text>
</comment>
<dbReference type="InterPro" id="IPR002110">
    <property type="entry name" value="Ankyrin_rpt"/>
</dbReference>
<protein>
    <recommendedName>
        <fullName evidence="6">BCL-6 corepressor</fullName>
    </recommendedName>
</protein>
<dbReference type="PANTHER" id="PTHR24117">
    <property type="entry name" value="AGAP007537-PB"/>
    <property type="match status" value="1"/>
</dbReference>
<feature type="compositionally biased region" description="Basic and acidic residues" evidence="3">
    <location>
        <begin position="1217"/>
        <end position="1231"/>
    </location>
</feature>
<feature type="repeat" description="ANK" evidence="2">
    <location>
        <begin position="1415"/>
        <end position="1447"/>
    </location>
</feature>
<evidence type="ECO:0000256" key="2">
    <source>
        <dbReference type="PROSITE-ProRule" id="PRU00023"/>
    </source>
</evidence>
<dbReference type="Pfam" id="PF00023">
    <property type="entry name" value="Ank"/>
    <property type="match status" value="1"/>
</dbReference>
<dbReference type="Pfam" id="PF12796">
    <property type="entry name" value="Ank_2"/>
    <property type="match status" value="1"/>
</dbReference>
<feature type="region of interest" description="Disordered" evidence="3">
    <location>
        <begin position="205"/>
        <end position="247"/>
    </location>
</feature>
<feature type="compositionally biased region" description="Low complexity" evidence="3">
    <location>
        <begin position="517"/>
        <end position="526"/>
    </location>
</feature>
<dbReference type="EMBL" id="JAVRJZ010000008">
    <property type="protein sequence ID" value="KAK2719133.1"/>
    <property type="molecule type" value="Genomic_DNA"/>
</dbReference>
<dbReference type="InterPro" id="IPR047144">
    <property type="entry name" value="BCOR-like"/>
</dbReference>
<dbReference type="GO" id="GO:0000122">
    <property type="term" value="P:negative regulation of transcription by RNA polymerase II"/>
    <property type="evidence" value="ECO:0007669"/>
    <property type="project" value="TreeGrafter"/>
</dbReference>
<feature type="region of interest" description="Disordered" evidence="3">
    <location>
        <begin position="1208"/>
        <end position="1231"/>
    </location>
</feature>
<comment type="similarity">
    <text evidence="1">Belongs to the BCOR family.</text>
</comment>
<dbReference type="SMART" id="SM00248">
    <property type="entry name" value="ANK"/>
    <property type="match status" value="3"/>
</dbReference>
<evidence type="ECO:0000313" key="5">
    <source>
        <dbReference type="Proteomes" id="UP001187531"/>
    </source>
</evidence>